<dbReference type="EMBL" id="JBBPBN010000004">
    <property type="protein sequence ID" value="KAK9041297.1"/>
    <property type="molecule type" value="Genomic_DNA"/>
</dbReference>
<dbReference type="Proteomes" id="UP001396334">
    <property type="component" value="Unassembled WGS sequence"/>
</dbReference>
<sequence>MSTVNVLSKRHETASKLLDIIEDATLPVKKYKKHGAKGSGSKLTKLEALPTSLKVYSETRAIVLPIVIVFMFKGNCHADSYRVHVQEAEVNATDIFKVVNIENGPPFLATRFTKKIHK</sequence>
<reference evidence="1 2" key="1">
    <citation type="journal article" date="2024" name="G3 (Bethesda)">
        <title>Genome assembly of Hibiscus sabdariffa L. provides insights into metabolisms of medicinal natural products.</title>
        <authorList>
            <person name="Kim T."/>
        </authorList>
    </citation>
    <scope>NUCLEOTIDE SEQUENCE [LARGE SCALE GENOMIC DNA]</scope>
    <source>
        <strain evidence="1">TK-2024</strain>
        <tissue evidence="1">Old leaves</tissue>
    </source>
</reference>
<name>A0ABR2TV82_9ROSI</name>
<accession>A0ABR2TV82</accession>
<comment type="caution">
    <text evidence="1">The sequence shown here is derived from an EMBL/GenBank/DDBJ whole genome shotgun (WGS) entry which is preliminary data.</text>
</comment>
<proteinExistence type="predicted"/>
<evidence type="ECO:0000313" key="2">
    <source>
        <dbReference type="Proteomes" id="UP001396334"/>
    </source>
</evidence>
<evidence type="ECO:0000313" key="1">
    <source>
        <dbReference type="EMBL" id="KAK9041297.1"/>
    </source>
</evidence>
<organism evidence="1 2">
    <name type="scientific">Hibiscus sabdariffa</name>
    <name type="common">roselle</name>
    <dbReference type="NCBI Taxonomy" id="183260"/>
    <lineage>
        <taxon>Eukaryota</taxon>
        <taxon>Viridiplantae</taxon>
        <taxon>Streptophyta</taxon>
        <taxon>Embryophyta</taxon>
        <taxon>Tracheophyta</taxon>
        <taxon>Spermatophyta</taxon>
        <taxon>Magnoliopsida</taxon>
        <taxon>eudicotyledons</taxon>
        <taxon>Gunneridae</taxon>
        <taxon>Pentapetalae</taxon>
        <taxon>rosids</taxon>
        <taxon>malvids</taxon>
        <taxon>Malvales</taxon>
        <taxon>Malvaceae</taxon>
        <taxon>Malvoideae</taxon>
        <taxon>Hibiscus</taxon>
    </lineage>
</organism>
<protein>
    <submittedName>
        <fullName evidence="1">Uncharacterized protein</fullName>
    </submittedName>
</protein>
<gene>
    <name evidence="1" type="ORF">V6N11_016406</name>
</gene>
<keyword evidence="2" id="KW-1185">Reference proteome</keyword>